<dbReference type="GO" id="GO:0005576">
    <property type="term" value="C:extracellular region"/>
    <property type="evidence" value="ECO:0007669"/>
    <property type="project" value="UniProtKB-SubCell"/>
</dbReference>
<dbReference type="Gene3D" id="3.20.20.370">
    <property type="entry name" value="Glycoside hydrolase/deacetylase"/>
    <property type="match status" value="1"/>
</dbReference>
<dbReference type="GO" id="GO:0005975">
    <property type="term" value="P:carbohydrate metabolic process"/>
    <property type="evidence" value="ECO:0007669"/>
    <property type="project" value="InterPro"/>
</dbReference>
<feature type="domain" description="NodB homology" evidence="3">
    <location>
        <begin position="237"/>
        <end position="461"/>
    </location>
</feature>
<dbReference type="InterPro" id="IPR002509">
    <property type="entry name" value="NODB_dom"/>
</dbReference>
<evidence type="ECO:0000256" key="2">
    <source>
        <dbReference type="ARBA" id="ARBA00022729"/>
    </source>
</evidence>
<evidence type="ECO:0000256" key="1">
    <source>
        <dbReference type="ARBA" id="ARBA00004613"/>
    </source>
</evidence>
<dbReference type="Proteomes" id="UP000204112">
    <property type="component" value="Segment"/>
</dbReference>
<name>A0A160DH83_9CAUD</name>
<dbReference type="RefSeq" id="YP_009274262.1">
    <property type="nucleotide sequence ID" value="NC_030915.1"/>
</dbReference>
<dbReference type="PANTHER" id="PTHR34216:SF3">
    <property type="entry name" value="POLY-BETA-1,6-N-ACETYL-D-GLUCOSAMINE N-DEACETYLASE"/>
    <property type="match status" value="1"/>
</dbReference>
<dbReference type="PROSITE" id="PS51677">
    <property type="entry name" value="NODB"/>
    <property type="match status" value="1"/>
</dbReference>
<accession>A0A160DH83</accession>
<dbReference type="PANTHER" id="PTHR34216">
    <property type="match status" value="1"/>
</dbReference>
<keyword evidence="2" id="KW-0732">Signal</keyword>
<dbReference type="Pfam" id="PF01522">
    <property type="entry name" value="Polysacc_deac_1"/>
    <property type="match status" value="1"/>
</dbReference>
<protein>
    <submittedName>
        <fullName evidence="4">Minor tail protein</fullName>
    </submittedName>
</protein>
<dbReference type="Gene3D" id="2.60.120.260">
    <property type="entry name" value="Galactose-binding domain-like"/>
    <property type="match status" value="1"/>
</dbReference>
<gene>
    <name evidence="4" type="primary">35</name>
    <name evidence="4" type="ORF">PBI_ORCHID_35</name>
</gene>
<keyword evidence="5" id="KW-1185">Reference proteome</keyword>
<dbReference type="SUPFAM" id="SSF88713">
    <property type="entry name" value="Glycoside hydrolase/deacetylase"/>
    <property type="match status" value="1"/>
</dbReference>
<dbReference type="InterPro" id="IPR051398">
    <property type="entry name" value="Polysacch_Deacetylase"/>
</dbReference>
<dbReference type="OrthoDB" id="30044at10239"/>
<evidence type="ECO:0000259" key="3">
    <source>
        <dbReference type="PROSITE" id="PS51677"/>
    </source>
</evidence>
<evidence type="ECO:0000313" key="5">
    <source>
        <dbReference type="Proteomes" id="UP000204112"/>
    </source>
</evidence>
<dbReference type="KEGG" id="vg:28800378"/>
<reference evidence="5" key="1">
    <citation type="submission" date="2016-03" db="EMBL/GenBank/DDBJ databases">
        <authorList>
            <person name="Ploux O."/>
        </authorList>
    </citation>
    <scope>NUCLEOTIDE SEQUENCE [LARGE SCALE GENOMIC DNA]</scope>
</reference>
<organism evidence="4 5">
    <name type="scientific">Gordonia phage Orchid</name>
    <dbReference type="NCBI Taxonomy" id="1838075"/>
    <lineage>
        <taxon>Viruses</taxon>
        <taxon>Duplodnaviria</taxon>
        <taxon>Heunggongvirae</taxon>
        <taxon>Uroviricota</taxon>
        <taxon>Caudoviricetes</taxon>
        <taxon>Orchidvirus</taxon>
        <taxon>Orchidvirus orchid</taxon>
    </lineage>
</organism>
<comment type="subcellular location">
    <subcellularLocation>
        <location evidence="1">Secreted</location>
    </subcellularLocation>
</comment>
<dbReference type="CDD" id="cd10970">
    <property type="entry name" value="CE4_DAC_u1_6s"/>
    <property type="match status" value="1"/>
</dbReference>
<dbReference type="InterPro" id="IPR011330">
    <property type="entry name" value="Glyco_hydro/deAcase_b/a-brl"/>
</dbReference>
<proteinExistence type="predicted"/>
<evidence type="ECO:0000313" key="4">
    <source>
        <dbReference type="EMBL" id="ANA87382.1"/>
    </source>
</evidence>
<sequence length="461" mass="50118">MVNLRTVMIDLDKPVDERLPQGLKDAIDADGTFLNGNQASNLFAPISIRDELSAPVARFGRQNLKVVTNFEAGHGFTIQSAGGGTSNLNDTSDFAFGTQSIRVTTAGAGASVIVQKTGLTPIPVGRMYRIWVKVDTPDTLARIRVLLSDASGFTNYYTLESVFSSSGIPEVQRPFKAGEWVPIALPWATAVPTGTPPNRSSLTFMRILVNDRGTGAATVRLGRIDTMSDPVELYPNGVVTLTYDDSFASHYNVARPHLDKYGYPGVLFPIVNRIDTPGYLTSQQVDNLAFKSLWEIGAHASTYEKHVQSLPGMTPQERIAELSYLRSWNQSRGYATSSFAYPNGTVDPASEIELRKFYGIGRLALGRLSGGGADEMQNPSLPTRLYGQNCGNLSLAQIQGEIDRAKANKAWLILVFHDLPETKVSANDFTSANHMSVVDYLASSNVDVATMDQVRLKGLAS</sequence>
<dbReference type="GO" id="GO:0016810">
    <property type="term" value="F:hydrolase activity, acting on carbon-nitrogen (but not peptide) bonds"/>
    <property type="evidence" value="ECO:0007669"/>
    <property type="project" value="InterPro"/>
</dbReference>
<dbReference type="GeneID" id="28800378"/>
<dbReference type="EMBL" id="KU998253">
    <property type="protein sequence ID" value="ANA87382.1"/>
    <property type="molecule type" value="Genomic_DNA"/>
</dbReference>